<reference evidence="1 2" key="2">
    <citation type="journal article" date="2016" name="Int. J. Syst. Evol. Microbiol.">
        <title>Bacillus gobiensis sp. nov., isolated from a soil sample.</title>
        <authorList>
            <person name="Liu B."/>
            <person name="Liu G.H."/>
            <person name="Cetin S."/>
            <person name="Schumann P."/>
            <person name="Pan Z.Z."/>
            <person name="Chen Q.Q."/>
        </authorList>
    </citation>
    <scope>NUCLEOTIDE SEQUENCE [LARGE SCALE GENOMIC DNA]</scope>
    <source>
        <strain evidence="1 2">FJAT-4402</strain>
    </source>
</reference>
<proteinExistence type="predicted"/>
<keyword evidence="2" id="KW-1185">Reference proteome</keyword>
<dbReference type="AlphaFoldDB" id="A0A0M4FHC3"/>
<dbReference type="RefSeq" id="WP_053602158.1">
    <property type="nucleotide sequence ID" value="NZ_CP012600.1"/>
</dbReference>
<dbReference type="PATRIC" id="fig|1441095.3.peg.344"/>
<dbReference type="STRING" id="1441095.AM592_01640"/>
<reference evidence="2" key="1">
    <citation type="submission" date="2015-08" db="EMBL/GenBank/DDBJ databases">
        <title>Genome sequencing project for genomic taxonomy and phylogenomics of Bacillus-like bacteria.</title>
        <authorList>
            <person name="Liu B."/>
            <person name="Wang J."/>
            <person name="Zhu Y."/>
            <person name="Liu G."/>
            <person name="Chen Q."/>
            <person name="Chen Z."/>
            <person name="Lan J."/>
            <person name="Che J."/>
            <person name="Ge C."/>
            <person name="Shi H."/>
            <person name="Pan Z."/>
            <person name="Liu X."/>
        </authorList>
    </citation>
    <scope>NUCLEOTIDE SEQUENCE [LARGE SCALE GENOMIC DNA]</scope>
    <source>
        <strain evidence="2">FJAT-4402</strain>
    </source>
</reference>
<accession>A0A0M4FHC3</accession>
<organism evidence="1 2">
    <name type="scientific">Bacillus gobiensis</name>
    <dbReference type="NCBI Taxonomy" id="1441095"/>
    <lineage>
        <taxon>Bacteria</taxon>
        <taxon>Bacillati</taxon>
        <taxon>Bacillota</taxon>
        <taxon>Bacilli</taxon>
        <taxon>Bacillales</taxon>
        <taxon>Bacillaceae</taxon>
        <taxon>Bacillus</taxon>
    </lineage>
</organism>
<dbReference type="EMBL" id="CP012600">
    <property type="protein sequence ID" value="ALC80429.1"/>
    <property type="molecule type" value="Genomic_DNA"/>
</dbReference>
<evidence type="ECO:0000313" key="2">
    <source>
        <dbReference type="Proteomes" id="UP000067625"/>
    </source>
</evidence>
<protein>
    <submittedName>
        <fullName evidence="1">Uncharacterized protein</fullName>
    </submittedName>
</protein>
<gene>
    <name evidence="1" type="ORF">AM592_01640</name>
</gene>
<dbReference type="Proteomes" id="UP000067625">
    <property type="component" value="Chromosome"/>
</dbReference>
<name>A0A0M4FHC3_9BACI</name>
<evidence type="ECO:0000313" key="1">
    <source>
        <dbReference type="EMBL" id="ALC80429.1"/>
    </source>
</evidence>
<sequence>MKDLAFYIKDDKSLWERMDYPNVGDVLLVEESYYDGIIEDLEKQKKQLAEVIARNLVAWDTSKDKREGLLPEVYLTNRSWYKRLTGEEYVFHKALKKFNIG</sequence>